<dbReference type="PANTHER" id="PTHR14453:SF67">
    <property type="entry name" value="POLY [ADP-RIBOSE] POLYMERASE"/>
    <property type="match status" value="1"/>
</dbReference>
<organism evidence="7">
    <name type="scientific">Emiliania huxleyi</name>
    <name type="common">Coccolithophore</name>
    <name type="synonym">Pontosphaera huxleyi</name>
    <dbReference type="NCBI Taxonomy" id="2903"/>
    <lineage>
        <taxon>Eukaryota</taxon>
        <taxon>Haptista</taxon>
        <taxon>Haptophyta</taxon>
        <taxon>Prymnesiophyceae</taxon>
        <taxon>Isochrysidales</taxon>
        <taxon>Noelaerhabdaceae</taxon>
        <taxon>Emiliania</taxon>
    </lineage>
</organism>
<sequence>MCPPRCCCTTACLGSLTRSSRPRAARAPPSRPPRAPSSPPSAWPPRTASDGIQTRSGRASWARRTTRASTVEVQRGSDEFRRVECIFKADPAPGVDRFYFPNRGTSDLTITKIERVQNRKLRRPHARRRQGGPRVGRRAVRGGRALAVALSRDRRCRRPREHRRQPGRWLRPARWASAMAASTCGATVPTLRATPRTLSTHAGYGRDCLDDDGCKMLLLCLVECGLSCVGEEHMRIMPKVHPTRGKWRQLTYVDYASNPEIFVVGRGEQVYPAYIIHFEE</sequence>
<dbReference type="SUPFAM" id="SSF56399">
    <property type="entry name" value="ADP-ribosylation"/>
    <property type="match status" value="1"/>
</dbReference>
<dbReference type="EMBL" id="HBIR01060312">
    <property type="protein sequence ID" value="CAE0598713.1"/>
    <property type="molecule type" value="Transcribed_RNA"/>
</dbReference>
<dbReference type="InterPro" id="IPR052056">
    <property type="entry name" value="Mono-ARTD/PARP"/>
</dbReference>
<keyword evidence="3" id="KW-0808">Transferase</keyword>
<dbReference type="GO" id="GO:0005634">
    <property type="term" value="C:nucleus"/>
    <property type="evidence" value="ECO:0007669"/>
    <property type="project" value="UniProtKB-SubCell"/>
</dbReference>
<feature type="compositionally biased region" description="Low complexity" evidence="6">
    <location>
        <begin position="44"/>
        <end position="67"/>
    </location>
</feature>
<protein>
    <recommendedName>
        <fullName evidence="8">PARP catalytic domain-containing protein</fullName>
    </recommendedName>
</protein>
<dbReference type="AlphaFoldDB" id="A0A7S3U1K7"/>
<name>A0A7S3U1K7_EMIHU</name>
<dbReference type="Gene3D" id="3.90.228.10">
    <property type="match status" value="1"/>
</dbReference>
<evidence type="ECO:0000256" key="3">
    <source>
        <dbReference type="ARBA" id="ARBA00022679"/>
    </source>
</evidence>
<accession>A0A7S3U1K7</accession>
<evidence type="ECO:0000256" key="4">
    <source>
        <dbReference type="ARBA" id="ARBA00023027"/>
    </source>
</evidence>
<evidence type="ECO:0008006" key="8">
    <source>
        <dbReference type="Google" id="ProtNLM"/>
    </source>
</evidence>
<dbReference type="GO" id="GO:0016757">
    <property type="term" value="F:glycosyltransferase activity"/>
    <property type="evidence" value="ECO:0007669"/>
    <property type="project" value="UniProtKB-KW"/>
</dbReference>
<keyword evidence="2" id="KW-0328">Glycosyltransferase</keyword>
<feature type="region of interest" description="Disordered" evidence="6">
    <location>
        <begin position="18"/>
        <end position="67"/>
    </location>
</feature>
<feature type="compositionally biased region" description="Pro residues" evidence="6">
    <location>
        <begin position="29"/>
        <end position="43"/>
    </location>
</feature>
<evidence type="ECO:0000256" key="1">
    <source>
        <dbReference type="ARBA" id="ARBA00004123"/>
    </source>
</evidence>
<evidence type="ECO:0000256" key="2">
    <source>
        <dbReference type="ARBA" id="ARBA00022676"/>
    </source>
</evidence>
<dbReference type="GO" id="GO:0010629">
    <property type="term" value="P:negative regulation of gene expression"/>
    <property type="evidence" value="ECO:0007669"/>
    <property type="project" value="TreeGrafter"/>
</dbReference>
<keyword evidence="4" id="KW-0520">NAD</keyword>
<gene>
    <name evidence="7" type="ORF">EHUX00137_LOCUS46875</name>
</gene>
<comment type="subcellular location">
    <subcellularLocation>
        <location evidence="1">Nucleus</location>
    </subcellularLocation>
</comment>
<keyword evidence="5" id="KW-0539">Nucleus</keyword>
<dbReference type="GO" id="GO:0005737">
    <property type="term" value="C:cytoplasm"/>
    <property type="evidence" value="ECO:0007669"/>
    <property type="project" value="TreeGrafter"/>
</dbReference>
<dbReference type="PANTHER" id="PTHR14453">
    <property type="entry name" value="PARP/ZINC FINGER CCCH TYPE DOMAIN CONTAINING PROTEIN"/>
    <property type="match status" value="1"/>
</dbReference>
<evidence type="ECO:0000313" key="7">
    <source>
        <dbReference type="EMBL" id="CAE0598713.1"/>
    </source>
</evidence>
<evidence type="ECO:0000256" key="6">
    <source>
        <dbReference type="SAM" id="MobiDB-lite"/>
    </source>
</evidence>
<reference evidence="7" key="1">
    <citation type="submission" date="2021-01" db="EMBL/GenBank/DDBJ databases">
        <authorList>
            <person name="Corre E."/>
            <person name="Pelletier E."/>
            <person name="Niang G."/>
            <person name="Scheremetjew M."/>
            <person name="Finn R."/>
            <person name="Kale V."/>
            <person name="Holt S."/>
            <person name="Cochrane G."/>
            <person name="Meng A."/>
            <person name="Brown T."/>
            <person name="Cohen L."/>
        </authorList>
    </citation>
    <scope>NUCLEOTIDE SEQUENCE</scope>
    <source>
        <strain evidence="7">379</strain>
    </source>
</reference>
<proteinExistence type="predicted"/>
<dbReference type="GO" id="GO:0003714">
    <property type="term" value="F:transcription corepressor activity"/>
    <property type="evidence" value="ECO:0007669"/>
    <property type="project" value="TreeGrafter"/>
</dbReference>
<evidence type="ECO:0000256" key="5">
    <source>
        <dbReference type="ARBA" id="ARBA00023242"/>
    </source>
</evidence>